<accession>A0A1I6H927</accession>
<evidence type="ECO:0000256" key="1">
    <source>
        <dbReference type="SAM" id="Phobius"/>
    </source>
</evidence>
<feature type="transmembrane region" description="Helical" evidence="1">
    <location>
        <begin position="54"/>
        <end position="75"/>
    </location>
</feature>
<dbReference type="Proteomes" id="UP000198644">
    <property type="component" value="Unassembled WGS sequence"/>
</dbReference>
<feature type="transmembrane region" description="Helical" evidence="1">
    <location>
        <begin position="237"/>
        <end position="259"/>
    </location>
</feature>
<keyword evidence="1" id="KW-0472">Membrane</keyword>
<protein>
    <submittedName>
        <fullName evidence="2">Uncharacterized protein</fullName>
    </submittedName>
</protein>
<feature type="transmembrane region" description="Helical" evidence="1">
    <location>
        <begin position="87"/>
        <end position="106"/>
    </location>
</feature>
<name>A0A1I6H927_9GAMM</name>
<feature type="transmembrane region" description="Helical" evidence="1">
    <location>
        <begin position="195"/>
        <end position="225"/>
    </location>
</feature>
<feature type="transmembrane region" description="Helical" evidence="1">
    <location>
        <begin position="163"/>
        <end position="183"/>
    </location>
</feature>
<feature type="transmembrane region" description="Helical" evidence="1">
    <location>
        <begin position="118"/>
        <end position="143"/>
    </location>
</feature>
<keyword evidence="3" id="KW-1185">Reference proteome</keyword>
<sequence length="394" mass="44687">MRASRIDFACISIITFLCIIAPYIIVFGFPLPVYVLSFSVLLLPYFLKVSLKKYELIAVSLSLFFLSVTFTIGLVKGGVFSFRVVELAVYFPIIFLSANTLVLLILKNYSAASIYIILINSILFNSVFVIFLNLGVLDVVGFYNFVHIDPKVFTYPIQRYPGFAYDSFSYLSALNAFGLCLLLDCSFKRIIKSRLYISVSIIIIAASIVLSGRVGIVIVLLYLFSRLLTFNLSAMKNILIMGIAFFSLTLLDWGSYEWYKDWSFSFLRRIFSGSSQIDSSVSGIVSHHIFLPERLLIGDSIKFSDVKSDLGIVRMINSSGFVGAILYSLYFLFLFVIAVISRSFIAIFFVVMLFLLNFKDVYFVSPYGFNFFLMVVLLSKFLLSQRKENKDAYS</sequence>
<keyword evidence="1" id="KW-1133">Transmembrane helix</keyword>
<feature type="transmembrane region" description="Helical" evidence="1">
    <location>
        <begin position="361"/>
        <end position="383"/>
    </location>
</feature>
<feature type="transmembrane region" description="Helical" evidence="1">
    <location>
        <begin position="324"/>
        <end position="355"/>
    </location>
</feature>
<evidence type="ECO:0000313" key="3">
    <source>
        <dbReference type="Proteomes" id="UP000198644"/>
    </source>
</evidence>
<evidence type="ECO:0000313" key="2">
    <source>
        <dbReference type="EMBL" id="SFR50995.1"/>
    </source>
</evidence>
<proteinExistence type="predicted"/>
<feature type="transmembrane region" description="Helical" evidence="1">
    <location>
        <begin position="7"/>
        <end position="25"/>
    </location>
</feature>
<dbReference type="EMBL" id="FOYW01000001">
    <property type="protein sequence ID" value="SFR50995.1"/>
    <property type="molecule type" value="Genomic_DNA"/>
</dbReference>
<dbReference type="AlphaFoldDB" id="A0A1I6H927"/>
<reference evidence="2 3" key="1">
    <citation type="submission" date="2016-10" db="EMBL/GenBank/DDBJ databases">
        <authorList>
            <person name="de Groot N.N."/>
        </authorList>
    </citation>
    <scope>NUCLEOTIDE SEQUENCE [LARGE SCALE GENOMIC DNA]</scope>
    <source>
        <strain evidence="2 3">CGMCC 1.9167</strain>
    </source>
</reference>
<keyword evidence="1" id="KW-0812">Transmembrane</keyword>
<feature type="transmembrane region" description="Helical" evidence="1">
    <location>
        <begin position="31"/>
        <end position="47"/>
    </location>
</feature>
<organism evidence="2 3">
    <name type="scientific">Marinobacter daqiaonensis</name>
    <dbReference type="NCBI Taxonomy" id="650891"/>
    <lineage>
        <taxon>Bacteria</taxon>
        <taxon>Pseudomonadati</taxon>
        <taxon>Pseudomonadota</taxon>
        <taxon>Gammaproteobacteria</taxon>
        <taxon>Pseudomonadales</taxon>
        <taxon>Marinobacteraceae</taxon>
        <taxon>Marinobacter</taxon>
    </lineage>
</organism>
<gene>
    <name evidence="2" type="ORF">SAMN05216203_1013</name>
</gene>